<dbReference type="InterPro" id="IPR037171">
    <property type="entry name" value="NagB/RpiA_transferase-like"/>
</dbReference>
<dbReference type="Proteomes" id="UP000480178">
    <property type="component" value="Chromosome"/>
</dbReference>
<dbReference type="RefSeq" id="WP_162444470.1">
    <property type="nucleotide sequence ID" value="NZ_CP048222.1"/>
</dbReference>
<proteinExistence type="predicted"/>
<dbReference type="CDD" id="cd01399">
    <property type="entry name" value="GlcN6P_deaminase"/>
    <property type="match status" value="1"/>
</dbReference>
<keyword evidence="3" id="KW-0413">Isomerase</keyword>
<dbReference type="PANTHER" id="PTHR11280">
    <property type="entry name" value="GLUCOSAMINE-6-PHOSPHATE ISOMERASE"/>
    <property type="match status" value="1"/>
</dbReference>
<evidence type="ECO:0000313" key="4">
    <source>
        <dbReference type="Proteomes" id="UP000480178"/>
    </source>
</evidence>
<feature type="domain" description="Glucosamine/galactosamine-6-phosphate isomerase" evidence="2">
    <location>
        <begin position="17"/>
        <end position="221"/>
    </location>
</feature>
<dbReference type="PANTHER" id="PTHR11280:SF5">
    <property type="entry name" value="GLUCOSAMINE-6-PHOSPHATE ISOMERASE"/>
    <property type="match status" value="1"/>
</dbReference>
<dbReference type="GO" id="GO:0016853">
    <property type="term" value="F:isomerase activity"/>
    <property type="evidence" value="ECO:0007669"/>
    <property type="project" value="UniProtKB-KW"/>
</dbReference>
<protein>
    <submittedName>
        <fullName evidence="3">Galactosamine-6-phosphate isomerase</fullName>
    </submittedName>
</protein>
<keyword evidence="1" id="KW-0378">Hydrolase</keyword>
<dbReference type="KEGG" id="rhoz:GXP67_18330"/>
<dbReference type="EMBL" id="CP048222">
    <property type="protein sequence ID" value="QHT68459.1"/>
    <property type="molecule type" value="Genomic_DNA"/>
</dbReference>
<dbReference type="GO" id="GO:0004342">
    <property type="term" value="F:glucosamine-6-phosphate deaminase activity"/>
    <property type="evidence" value="ECO:0007669"/>
    <property type="project" value="InterPro"/>
</dbReference>
<accession>A0A6C0GKG8</accession>
<dbReference type="PROSITE" id="PS01161">
    <property type="entry name" value="GLC_GALNAC_ISOMERASE"/>
    <property type="match status" value="1"/>
</dbReference>
<organism evidence="3 4">
    <name type="scientific">Rhodocytophaga rosea</name>
    <dbReference type="NCBI Taxonomy" id="2704465"/>
    <lineage>
        <taxon>Bacteria</taxon>
        <taxon>Pseudomonadati</taxon>
        <taxon>Bacteroidota</taxon>
        <taxon>Cytophagia</taxon>
        <taxon>Cytophagales</taxon>
        <taxon>Rhodocytophagaceae</taxon>
        <taxon>Rhodocytophaga</taxon>
    </lineage>
</organism>
<dbReference type="NCBIfam" id="NF007291">
    <property type="entry name" value="PRK09762.1"/>
    <property type="match status" value="1"/>
</dbReference>
<dbReference type="GO" id="GO:0006043">
    <property type="term" value="P:glucosamine catabolic process"/>
    <property type="evidence" value="ECO:0007669"/>
    <property type="project" value="TreeGrafter"/>
</dbReference>
<dbReference type="Gene3D" id="3.40.50.1360">
    <property type="match status" value="1"/>
</dbReference>
<evidence type="ECO:0000256" key="1">
    <source>
        <dbReference type="ARBA" id="ARBA00022801"/>
    </source>
</evidence>
<dbReference type="GO" id="GO:0005975">
    <property type="term" value="P:carbohydrate metabolic process"/>
    <property type="evidence" value="ECO:0007669"/>
    <property type="project" value="InterPro"/>
</dbReference>
<dbReference type="GO" id="GO:0019262">
    <property type="term" value="P:N-acetylneuraminate catabolic process"/>
    <property type="evidence" value="ECO:0007669"/>
    <property type="project" value="TreeGrafter"/>
</dbReference>
<dbReference type="Pfam" id="PF01182">
    <property type="entry name" value="Glucosamine_iso"/>
    <property type="match status" value="1"/>
</dbReference>
<evidence type="ECO:0000313" key="3">
    <source>
        <dbReference type="EMBL" id="QHT68459.1"/>
    </source>
</evidence>
<dbReference type="AlphaFoldDB" id="A0A6C0GKG8"/>
<keyword evidence="4" id="KW-1185">Reference proteome</keyword>
<dbReference type="SUPFAM" id="SSF100950">
    <property type="entry name" value="NagB/RpiA/CoA transferase-like"/>
    <property type="match status" value="1"/>
</dbReference>
<dbReference type="GO" id="GO:0006046">
    <property type="term" value="P:N-acetylglucosamine catabolic process"/>
    <property type="evidence" value="ECO:0007669"/>
    <property type="project" value="TreeGrafter"/>
</dbReference>
<reference evidence="3 4" key="1">
    <citation type="submission" date="2020-01" db="EMBL/GenBank/DDBJ databases">
        <authorList>
            <person name="Kim M.K."/>
        </authorList>
    </citation>
    <scope>NUCLEOTIDE SEQUENCE [LARGE SCALE GENOMIC DNA]</scope>
    <source>
        <strain evidence="3 4">172606-1</strain>
    </source>
</reference>
<dbReference type="GO" id="GO:0042802">
    <property type="term" value="F:identical protein binding"/>
    <property type="evidence" value="ECO:0007669"/>
    <property type="project" value="TreeGrafter"/>
</dbReference>
<sequence length="233" mass="26048">MNIIHCRDYEEMSGKAATLVIQEVERKKNLLLCAATGNSPTGFYAKLVEKSEKDKIFFDQLKVIKLDEWGGIPENHPSSCEYYLQTKLVEPLRIPPERYISFQSNPTDPAAECARIQAELDTQGPIDLCILGIGANGHIGFNEPALFLEPHCHIARLSGHSLTHTMVQSLNDKPTYGLTLGLQDIMRSRKIILLISGKNKEQIIQEFLSGKITTRLPASLLWLHPDVDCLIGI</sequence>
<dbReference type="GO" id="GO:0005829">
    <property type="term" value="C:cytosol"/>
    <property type="evidence" value="ECO:0007669"/>
    <property type="project" value="TreeGrafter"/>
</dbReference>
<dbReference type="InterPro" id="IPR018321">
    <property type="entry name" value="Glucosamine6P_isomerase_CS"/>
</dbReference>
<dbReference type="InterPro" id="IPR006148">
    <property type="entry name" value="Glc/Gal-6P_isomerase"/>
</dbReference>
<name>A0A6C0GKG8_9BACT</name>
<evidence type="ECO:0000259" key="2">
    <source>
        <dbReference type="Pfam" id="PF01182"/>
    </source>
</evidence>
<gene>
    <name evidence="3" type="ORF">GXP67_18330</name>
</gene>
<dbReference type="InterPro" id="IPR004547">
    <property type="entry name" value="Glucosamine6P_isomerase"/>
</dbReference>